<dbReference type="EMBL" id="JBAHYK010000529">
    <property type="protein sequence ID" value="KAL0573209.1"/>
    <property type="molecule type" value="Genomic_DNA"/>
</dbReference>
<feature type="region of interest" description="Disordered" evidence="2">
    <location>
        <begin position="1"/>
        <end position="66"/>
    </location>
</feature>
<comment type="caution">
    <text evidence="3">The sequence shown here is derived from an EMBL/GenBank/DDBJ whole genome shotgun (WGS) entry which is preliminary data.</text>
</comment>
<evidence type="ECO:0000313" key="3">
    <source>
        <dbReference type="EMBL" id="KAL0573209.1"/>
    </source>
</evidence>
<gene>
    <name evidence="3" type="ORF">V5O48_008746</name>
</gene>
<keyword evidence="1" id="KW-0175">Coiled coil</keyword>
<name>A0ABR3FD90_9AGAR</name>
<organism evidence="3 4">
    <name type="scientific">Marasmius crinis-equi</name>
    <dbReference type="NCBI Taxonomy" id="585013"/>
    <lineage>
        <taxon>Eukaryota</taxon>
        <taxon>Fungi</taxon>
        <taxon>Dikarya</taxon>
        <taxon>Basidiomycota</taxon>
        <taxon>Agaricomycotina</taxon>
        <taxon>Agaricomycetes</taxon>
        <taxon>Agaricomycetidae</taxon>
        <taxon>Agaricales</taxon>
        <taxon>Marasmiineae</taxon>
        <taxon>Marasmiaceae</taxon>
        <taxon>Marasmius</taxon>
    </lineage>
</organism>
<protein>
    <submittedName>
        <fullName evidence="3">Uncharacterized protein</fullName>
    </submittedName>
</protein>
<evidence type="ECO:0000256" key="2">
    <source>
        <dbReference type="SAM" id="MobiDB-lite"/>
    </source>
</evidence>
<accession>A0ABR3FD90</accession>
<evidence type="ECO:0000313" key="4">
    <source>
        <dbReference type="Proteomes" id="UP001465976"/>
    </source>
</evidence>
<feature type="compositionally biased region" description="Low complexity" evidence="2">
    <location>
        <begin position="26"/>
        <end position="36"/>
    </location>
</feature>
<reference evidence="3 4" key="1">
    <citation type="submission" date="2024-02" db="EMBL/GenBank/DDBJ databases">
        <title>A draft genome for the cacao thread blight pathogen Marasmius crinis-equi.</title>
        <authorList>
            <person name="Cohen S.P."/>
            <person name="Baruah I.K."/>
            <person name="Amoako-Attah I."/>
            <person name="Bukari Y."/>
            <person name="Meinhardt L.W."/>
            <person name="Bailey B.A."/>
        </authorList>
    </citation>
    <scope>NUCLEOTIDE SEQUENCE [LARGE SCALE GENOMIC DNA]</scope>
    <source>
        <strain evidence="3 4">GH-76</strain>
    </source>
</reference>
<keyword evidence="4" id="KW-1185">Reference proteome</keyword>
<proteinExistence type="predicted"/>
<sequence>MFDLSPSHSQPIASSSRVTLDHLHTPSKSPSKSPSKLPHRIHINLQDDILSTPPPPVTPTRRHSSEIDSSLLDDTLSKRMRMAVSNLVATASDPSRYTSKEAMGRKIKELTTSLAQSKQHVDVLQSNQEVYGAQAVVADLALQKMNEAVFAKEEQKKNKPDEIPLCKPGHGNIWTTEKVWDVIRLQKEAKEKEQAEAAAAASKRLENQRKRVEIEMGWKDLVEAHKAAVKEHE</sequence>
<dbReference type="Proteomes" id="UP001465976">
    <property type="component" value="Unassembled WGS sequence"/>
</dbReference>
<evidence type="ECO:0000256" key="1">
    <source>
        <dbReference type="SAM" id="Coils"/>
    </source>
</evidence>
<feature type="coiled-coil region" evidence="1">
    <location>
        <begin position="185"/>
        <end position="215"/>
    </location>
</feature>
<feature type="compositionally biased region" description="Low complexity" evidence="2">
    <location>
        <begin position="1"/>
        <end position="16"/>
    </location>
</feature>